<keyword evidence="2" id="KW-1185">Reference proteome</keyword>
<gene>
    <name evidence="1" type="ORF">E2C01_015886</name>
</gene>
<name>A0A5B7DN13_PORTR</name>
<dbReference type="AlphaFoldDB" id="A0A5B7DN13"/>
<evidence type="ECO:0000313" key="2">
    <source>
        <dbReference type="Proteomes" id="UP000324222"/>
    </source>
</evidence>
<evidence type="ECO:0000313" key="1">
    <source>
        <dbReference type="EMBL" id="MPC22860.1"/>
    </source>
</evidence>
<dbReference type="OrthoDB" id="10031901at2759"/>
<organism evidence="1 2">
    <name type="scientific">Portunus trituberculatus</name>
    <name type="common">Swimming crab</name>
    <name type="synonym">Neptunus trituberculatus</name>
    <dbReference type="NCBI Taxonomy" id="210409"/>
    <lineage>
        <taxon>Eukaryota</taxon>
        <taxon>Metazoa</taxon>
        <taxon>Ecdysozoa</taxon>
        <taxon>Arthropoda</taxon>
        <taxon>Crustacea</taxon>
        <taxon>Multicrustacea</taxon>
        <taxon>Malacostraca</taxon>
        <taxon>Eumalacostraca</taxon>
        <taxon>Eucarida</taxon>
        <taxon>Decapoda</taxon>
        <taxon>Pleocyemata</taxon>
        <taxon>Brachyura</taxon>
        <taxon>Eubrachyura</taxon>
        <taxon>Portunoidea</taxon>
        <taxon>Portunidae</taxon>
        <taxon>Portuninae</taxon>
        <taxon>Portunus</taxon>
    </lineage>
</organism>
<sequence>MSIPAFGCPFCSAIFAEEDQMLCHFLQESNTVQVEVGDDPSNPQVIAPDGTTGTNKKAVKEEIIIDCPDEDVLCDDSMKVHKYPLQCN</sequence>
<comment type="caution">
    <text evidence="1">The sequence shown here is derived from an EMBL/GenBank/DDBJ whole genome shotgun (WGS) entry which is preliminary data.</text>
</comment>
<proteinExistence type="predicted"/>
<dbReference type="Proteomes" id="UP000324222">
    <property type="component" value="Unassembled WGS sequence"/>
</dbReference>
<accession>A0A5B7DN13</accession>
<reference evidence="1 2" key="1">
    <citation type="submission" date="2019-05" db="EMBL/GenBank/DDBJ databases">
        <title>Another draft genome of Portunus trituberculatus and its Hox gene families provides insights of decapod evolution.</title>
        <authorList>
            <person name="Jeong J.-H."/>
            <person name="Song I."/>
            <person name="Kim S."/>
            <person name="Choi T."/>
            <person name="Kim D."/>
            <person name="Ryu S."/>
            <person name="Kim W."/>
        </authorList>
    </citation>
    <scope>NUCLEOTIDE SEQUENCE [LARGE SCALE GENOMIC DNA]</scope>
    <source>
        <tissue evidence="1">Muscle</tissue>
    </source>
</reference>
<protein>
    <submittedName>
        <fullName evidence="1">Uncharacterized protein</fullName>
    </submittedName>
</protein>
<dbReference type="EMBL" id="VSRR010001135">
    <property type="protein sequence ID" value="MPC22860.1"/>
    <property type="molecule type" value="Genomic_DNA"/>
</dbReference>